<feature type="region of interest" description="Disordered" evidence="1">
    <location>
        <begin position="300"/>
        <end position="334"/>
    </location>
</feature>
<reference evidence="2" key="1">
    <citation type="journal article" date="2020" name="Fungal Divers.">
        <title>Resolving the Mortierellaceae phylogeny through synthesis of multi-gene phylogenetics and phylogenomics.</title>
        <authorList>
            <person name="Vandepol N."/>
            <person name="Liber J."/>
            <person name="Desiro A."/>
            <person name="Na H."/>
            <person name="Kennedy M."/>
            <person name="Barry K."/>
            <person name="Grigoriev I.V."/>
            <person name="Miller A.N."/>
            <person name="O'Donnell K."/>
            <person name="Stajich J.E."/>
            <person name="Bonito G."/>
        </authorList>
    </citation>
    <scope>NUCLEOTIDE SEQUENCE</scope>
    <source>
        <strain evidence="2">CK1249</strain>
    </source>
</reference>
<organism evidence="2 3">
    <name type="scientific">Mortierella alpina</name>
    <name type="common">Oleaginous fungus</name>
    <name type="synonym">Mortierella renispora</name>
    <dbReference type="NCBI Taxonomy" id="64518"/>
    <lineage>
        <taxon>Eukaryota</taxon>
        <taxon>Fungi</taxon>
        <taxon>Fungi incertae sedis</taxon>
        <taxon>Mucoromycota</taxon>
        <taxon>Mortierellomycotina</taxon>
        <taxon>Mortierellomycetes</taxon>
        <taxon>Mortierellales</taxon>
        <taxon>Mortierellaceae</taxon>
        <taxon>Mortierella</taxon>
    </lineage>
</organism>
<feature type="compositionally biased region" description="Basic residues" evidence="1">
    <location>
        <begin position="134"/>
        <end position="145"/>
    </location>
</feature>
<comment type="caution">
    <text evidence="2">The sequence shown here is derived from an EMBL/GenBank/DDBJ whole genome shotgun (WGS) entry which is preliminary data.</text>
</comment>
<evidence type="ECO:0000313" key="2">
    <source>
        <dbReference type="EMBL" id="KAF9952838.1"/>
    </source>
</evidence>
<dbReference type="OrthoDB" id="2444252at2759"/>
<protein>
    <submittedName>
        <fullName evidence="2">Uncharacterized protein</fullName>
    </submittedName>
</protein>
<feature type="region of interest" description="Disordered" evidence="1">
    <location>
        <begin position="134"/>
        <end position="203"/>
    </location>
</feature>
<feature type="compositionally biased region" description="Low complexity" evidence="1">
    <location>
        <begin position="311"/>
        <end position="330"/>
    </location>
</feature>
<feature type="compositionally biased region" description="Basic and acidic residues" evidence="1">
    <location>
        <begin position="146"/>
        <end position="185"/>
    </location>
</feature>
<feature type="region of interest" description="Disordered" evidence="1">
    <location>
        <begin position="441"/>
        <end position="460"/>
    </location>
</feature>
<dbReference type="EMBL" id="JAAAHY010001088">
    <property type="protein sequence ID" value="KAF9952838.1"/>
    <property type="molecule type" value="Genomic_DNA"/>
</dbReference>
<evidence type="ECO:0000313" key="3">
    <source>
        <dbReference type="Proteomes" id="UP000738359"/>
    </source>
</evidence>
<proteinExistence type="predicted"/>
<dbReference type="SUPFAM" id="SSF69989">
    <property type="entry name" value="C-terminal domain of PLC-beta"/>
    <property type="match status" value="1"/>
</dbReference>
<feature type="region of interest" description="Disordered" evidence="1">
    <location>
        <begin position="370"/>
        <end position="418"/>
    </location>
</feature>
<feature type="compositionally biased region" description="Polar residues" evidence="1">
    <location>
        <begin position="392"/>
        <end position="401"/>
    </location>
</feature>
<dbReference type="Proteomes" id="UP000738359">
    <property type="component" value="Unassembled WGS sequence"/>
</dbReference>
<sequence>MDIYIPSSVLKDRHSTLRPQQHKAPHSAQHLPPIVVVSTVAGQCTTFCPTSSTCTCAATCPTHARFSPLSATATTTASTAAAVVTESMSVQTPHVYHVQRSNTNNYHLAEEEERFDRRNSEDEADEREYQEYKRLRKLKKQRKKDAKQMKALEKREKKEDKKMKKEMAKNEKEMRKKRQPPHESIGEGGGGGGEDRARAGPRTIALSAPLSATVSVAGAGAAANVSDASAVAAAVVKEPQYELDGEEWGGGGHSTARKESTSRVRRSRVASWFLGKRKDGMASMQYQELELEPVQALFDQGKGQGGELGEGQELQLPQPQQQQQQQQQQQVWRREGTLSDLKVIPSQHHHSNNTLYSRKATSSVSLYLDPSSSSLTLHPNHPPYNALHQGPHRQSQLSSAISEPHLGGGGRLGSGRKRTSTGCYLQRVWCKIRQSHKSASRLMMTPGSLQGDESSSRKDL</sequence>
<dbReference type="AlphaFoldDB" id="A0A9P6IY92"/>
<accession>A0A9P6IY92</accession>
<keyword evidence="3" id="KW-1185">Reference proteome</keyword>
<gene>
    <name evidence="2" type="ORF">BGZ70_000453</name>
</gene>
<name>A0A9P6IY92_MORAP</name>
<evidence type="ECO:0000256" key="1">
    <source>
        <dbReference type="SAM" id="MobiDB-lite"/>
    </source>
</evidence>
<feature type="region of interest" description="Disordered" evidence="1">
    <location>
        <begin position="241"/>
        <end position="265"/>
    </location>
</feature>